<feature type="compositionally biased region" description="Basic residues" evidence="1">
    <location>
        <begin position="133"/>
        <end position="142"/>
    </location>
</feature>
<feature type="region of interest" description="Disordered" evidence="1">
    <location>
        <begin position="116"/>
        <end position="142"/>
    </location>
</feature>
<sequence length="142" mass="15513">MERRRSSSTATAARAATGVCRVPGHKIPAEMMTPASTRTAPHHAAPGHWRLISASRPHGDPTSRRPRCSTRHLGINSNLCCQSERDRVPARQAVTGCCFGPARGERGRGCNFSGRKGGRDGAVRRHGEQAVERRRRVGRTVR</sequence>
<dbReference type="Gramene" id="PVH38318">
    <property type="protein sequence ID" value="PVH38318"/>
    <property type="gene ID" value="PAHAL_5G228300"/>
</dbReference>
<name>A0A2T8IKW6_9POAL</name>
<proteinExistence type="predicted"/>
<dbReference type="AlphaFoldDB" id="A0A2T8IKW6"/>
<reference evidence="2" key="1">
    <citation type="submission" date="2018-04" db="EMBL/GenBank/DDBJ databases">
        <title>WGS assembly of Panicum hallii.</title>
        <authorList>
            <person name="Lovell J."/>
            <person name="Jenkins J."/>
            <person name="Lowry D."/>
            <person name="Mamidi S."/>
            <person name="Sreedasyam A."/>
            <person name="Weng X."/>
            <person name="Barry K."/>
            <person name="Bonette J."/>
            <person name="Campitelli B."/>
            <person name="Daum C."/>
            <person name="Gordon S."/>
            <person name="Gould B."/>
            <person name="Lipzen A."/>
            <person name="Macqueen A."/>
            <person name="Palacio-Mejia J."/>
            <person name="Plott C."/>
            <person name="Shakirov E."/>
            <person name="Shu S."/>
            <person name="Yoshinaga Y."/>
            <person name="Zane M."/>
            <person name="Rokhsar D."/>
            <person name="Grimwood J."/>
            <person name="Schmutz J."/>
            <person name="Juenger T."/>
        </authorList>
    </citation>
    <scope>NUCLEOTIDE SEQUENCE [LARGE SCALE GENOMIC DNA]</scope>
    <source>
        <strain evidence="2">FIL2</strain>
    </source>
</reference>
<dbReference type="Proteomes" id="UP000243499">
    <property type="component" value="Chromosome 5"/>
</dbReference>
<gene>
    <name evidence="2" type="ORF">PAHAL_5G228300</name>
</gene>
<evidence type="ECO:0000256" key="1">
    <source>
        <dbReference type="SAM" id="MobiDB-lite"/>
    </source>
</evidence>
<protein>
    <submittedName>
        <fullName evidence="2">Uncharacterized protein</fullName>
    </submittedName>
</protein>
<dbReference type="EMBL" id="CM008050">
    <property type="protein sequence ID" value="PVH38318.1"/>
    <property type="molecule type" value="Genomic_DNA"/>
</dbReference>
<accession>A0A2T8IKW6</accession>
<organism evidence="2">
    <name type="scientific">Panicum hallii</name>
    <dbReference type="NCBI Taxonomy" id="206008"/>
    <lineage>
        <taxon>Eukaryota</taxon>
        <taxon>Viridiplantae</taxon>
        <taxon>Streptophyta</taxon>
        <taxon>Embryophyta</taxon>
        <taxon>Tracheophyta</taxon>
        <taxon>Spermatophyta</taxon>
        <taxon>Magnoliopsida</taxon>
        <taxon>Liliopsida</taxon>
        <taxon>Poales</taxon>
        <taxon>Poaceae</taxon>
        <taxon>PACMAD clade</taxon>
        <taxon>Panicoideae</taxon>
        <taxon>Panicodae</taxon>
        <taxon>Paniceae</taxon>
        <taxon>Panicinae</taxon>
        <taxon>Panicum</taxon>
        <taxon>Panicum sect. Panicum</taxon>
    </lineage>
</organism>
<evidence type="ECO:0000313" key="2">
    <source>
        <dbReference type="EMBL" id="PVH38318.1"/>
    </source>
</evidence>
<feature type="compositionally biased region" description="Basic and acidic residues" evidence="1">
    <location>
        <begin position="117"/>
        <end position="132"/>
    </location>
</feature>